<comment type="caution">
    <text evidence="1">The sequence shown here is derived from an EMBL/GenBank/DDBJ whole genome shotgun (WGS) entry which is preliminary data.</text>
</comment>
<organism evidence="1 2">
    <name type="scientific">Argiope bruennichi</name>
    <name type="common">Wasp spider</name>
    <name type="synonym">Aranea bruennichi</name>
    <dbReference type="NCBI Taxonomy" id="94029"/>
    <lineage>
        <taxon>Eukaryota</taxon>
        <taxon>Metazoa</taxon>
        <taxon>Ecdysozoa</taxon>
        <taxon>Arthropoda</taxon>
        <taxon>Chelicerata</taxon>
        <taxon>Arachnida</taxon>
        <taxon>Araneae</taxon>
        <taxon>Araneomorphae</taxon>
        <taxon>Entelegynae</taxon>
        <taxon>Araneoidea</taxon>
        <taxon>Araneidae</taxon>
        <taxon>Argiope</taxon>
    </lineage>
</organism>
<gene>
    <name evidence="1" type="ORF">HNY73_006580</name>
</gene>
<evidence type="ECO:0000313" key="2">
    <source>
        <dbReference type="Proteomes" id="UP000807504"/>
    </source>
</evidence>
<dbReference type="Proteomes" id="UP000807504">
    <property type="component" value="Unassembled WGS sequence"/>
</dbReference>
<sequence>MAQRMAVVLEDLAASYFSKTSNAGVQDNGNQRLNLLHESKYSDDLKAKLLSLLLLKYQCVINEPKPPLRITIEESKQQVQESPRSNEMEDPILRDIILSVPSNFQKFIPSIVEKLKTRRYSWNEYSELTKAKKIIKTPSLVFFHI</sequence>
<dbReference type="EMBL" id="JABXBU010000012">
    <property type="protein sequence ID" value="KAF8788551.1"/>
    <property type="molecule type" value="Genomic_DNA"/>
</dbReference>
<dbReference type="AlphaFoldDB" id="A0A8T0FCB5"/>
<name>A0A8T0FCB5_ARGBR</name>
<keyword evidence="2" id="KW-1185">Reference proteome</keyword>
<accession>A0A8T0FCB5</accession>
<evidence type="ECO:0000313" key="1">
    <source>
        <dbReference type="EMBL" id="KAF8788551.1"/>
    </source>
</evidence>
<reference evidence="1" key="2">
    <citation type="submission" date="2020-06" db="EMBL/GenBank/DDBJ databases">
        <authorList>
            <person name="Sheffer M."/>
        </authorList>
    </citation>
    <scope>NUCLEOTIDE SEQUENCE</scope>
</reference>
<proteinExistence type="predicted"/>
<reference evidence="1" key="1">
    <citation type="journal article" date="2020" name="bioRxiv">
        <title>Chromosome-level reference genome of the European wasp spider Argiope bruennichi: a resource for studies on range expansion and evolutionary adaptation.</title>
        <authorList>
            <person name="Sheffer M.M."/>
            <person name="Hoppe A."/>
            <person name="Krehenwinkel H."/>
            <person name="Uhl G."/>
            <person name="Kuss A.W."/>
            <person name="Jensen L."/>
            <person name="Jensen C."/>
            <person name="Gillespie R.G."/>
            <person name="Hoff K.J."/>
            <person name="Prost S."/>
        </authorList>
    </citation>
    <scope>NUCLEOTIDE SEQUENCE</scope>
</reference>
<protein>
    <submittedName>
        <fullName evidence="1">Uncharacterized protein</fullName>
    </submittedName>
</protein>